<proteinExistence type="predicted"/>
<evidence type="ECO:0000259" key="3">
    <source>
        <dbReference type="PROSITE" id="PS51532"/>
    </source>
</evidence>
<dbReference type="GO" id="GO:0005737">
    <property type="term" value="C:cytoplasm"/>
    <property type="evidence" value="ECO:0007669"/>
    <property type="project" value="UniProtKB-ARBA"/>
</dbReference>
<dbReference type="PRINTS" id="PR00421">
    <property type="entry name" value="THIOREDOXIN"/>
</dbReference>
<dbReference type="SUPFAM" id="SSF49785">
    <property type="entry name" value="Galactose-binding domain-like"/>
    <property type="match status" value="1"/>
</dbReference>
<sequence length="285" mass="31475">MPTVIPDDSRFQVELSNAGSKLVVVDFMASWCGPCHQIAPVFEELSRHYHDIIFLKVDVDQCPETASSQGVTAMPTFIFYKNKMKIGEVKGANADALKAKIKELGGGKGDEATETTVDGHIDLVNFISKSACECLNDSDDHPFENCLTAGNNYLESDCDEQLIMSYGFNQAVKLHSLKISAPEENGPKTLKLFINQPRTLDFDQADSSEPVQILELKPEDLSGENLIPLKYVKFQNVQNLQIFVKDNQTGAETTRINHLAIIGSTISMTNMSDFKRVAGKKGESH</sequence>
<dbReference type="EMBL" id="KK118095">
    <property type="protein sequence ID" value="KFM72227.1"/>
    <property type="molecule type" value="Genomic_DNA"/>
</dbReference>
<dbReference type="FunFam" id="3.40.30.10:FF:000245">
    <property type="entry name" value="Thioredoxin"/>
    <property type="match status" value="1"/>
</dbReference>
<keyword evidence="1" id="KW-1015">Disulfide bond</keyword>
<dbReference type="Gene3D" id="2.60.120.470">
    <property type="entry name" value="PITH domain"/>
    <property type="match status" value="1"/>
</dbReference>
<dbReference type="PROSITE" id="PS51352">
    <property type="entry name" value="THIOREDOXIN_2"/>
    <property type="match status" value="1"/>
</dbReference>
<dbReference type="InterPro" id="IPR008979">
    <property type="entry name" value="Galactose-bd-like_sf"/>
</dbReference>
<dbReference type="InterPro" id="IPR037047">
    <property type="entry name" value="PITH_dom_sf"/>
</dbReference>
<feature type="non-terminal residue" evidence="4">
    <location>
        <position position="285"/>
    </location>
</feature>
<dbReference type="PANTHER" id="PTHR46115">
    <property type="entry name" value="THIOREDOXIN-LIKE PROTEIN 1"/>
    <property type="match status" value="1"/>
</dbReference>
<protein>
    <submittedName>
        <fullName evidence="4">Thioredoxin-like protein 1</fullName>
    </submittedName>
</protein>
<dbReference type="SUPFAM" id="SSF52833">
    <property type="entry name" value="Thioredoxin-like"/>
    <property type="match status" value="1"/>
</dbReference>
<dbReference type="STRING" id="407821.A0A087U4D8"/>
<dbReference type="InterPro" id="IPR010400">
    <property type="entry name" value="PITH_dom"/>
</dbReference>
<evidence type="ECO:0000313" key="5">
    <source>
        <dbReference type="Proteomes" id="UP000054359"/>
    </source>
</evidence>
<name>A0A087U4D8_STEMI</name>
<dbReference type="Gene3D" id="3.40.30.10">
    <property type="entry name" value="Glutaredoxin"/>
    <property type="match status" value="1"/>
</dbReference>
<gene>
    <name evidence="4" type="ORF">X975_19587</name>
</gene>
<dbReference type="PROSITE" id="PS51532">
    <property type="entry name" value="PITH"/>
    <property type="match status" value="1"/>
</dbReference>
<feature type="domain" description="PITH" evidence="3">
    <location>
        <begin position="112"/>
        <end position="281"/>
    </location>
</feature>
<reference evidence="4 5" key="1">
    <citation type="submission" date="2013-11" db="EMBL/GenBank/DDBJ databases">
        <title>Genome sequencing of Stegodyphus mimosarum.</title>
        <authorList>
            <person name="Bechsgaard J."/>
        </authorList>
    </citation>
    <scope>NUCLEOTIDE SEQUENCE [LARGE SCALE GENOMIC DNA]</scope>
</reference>
<dbReference type="AlphaFoldDB" id="A0A087U4D8"/>
<evidence type="ECO:0000256" key="1">
    <source>
        <dbReference type="ARBA" id="ARBA00023157"/>
    </source>
</evidence>
<dbReference type="Proteomes" id="UP000054359">
    <property type="component" value="Unassembled WGS sequence"/>
</dbReference>
<dbReference type="InterPro" id="IPR036249">
    <property type="entry name" value="Thioredoxin-like_sf"/>
</dbReference>
<dbReference type="Pfam" id="PF00085">
    <property type="entry name" value="Thioredoxin"/>
    <property type="match status" value="1"/>
</dbReference>
<evidence type="ECO:0000313" key="4">
    <source>
        <dbReference type="EMBL" id="KFM72227.1"/>
    </source>
</evidence>
<dbReference type="OrthoDB" id="2121326at2759"/>
<organism evidence="4 5">
    <name type="scientific">Stegodyphus mimosarum</name>
    <name type="common">African social velvet spider</name>
    <dbReference type="NCBI Taxonomy" id="407821"/>
    <lineage>
        <taxon>Eukaryota</taxon>
        <taxon>Metazoa</taxon>
        <taxon>Ecdysozoa</taxon>
        <taxon>Arthropoda</taxon>
        <taxon>Chelicerata</taxon>
        <taxon>Arachnida</taxon>
        <taxon>Araneae</taxon>
        <taxon>Araneomorphae</taxon>
        <taxon>Entelegynae</taxon>
        <taxon>Eresoidea</taxon>
        <taxon>Eresidae</taxon>
        <taxon>Stegodyphus</taxon>
    </lineage>
</organism>
<keyword evidence="5" id="KW-1185">Reference proteome</keyword>
<dbReference type="CDD" id="cd02947">
    <property type="entry name" value="TRX_family"/>
    <property type="match status" value="1"/>
</dbReference>
<dbReference type="InterPro" id="IPR013766">
    <property type="entry name" value="Thioredoxin_domain"/>
</dbReference>
<evidence type="ECO:0000259" key="2">
    <source>
        <dbReference type="PROSITE" id="PS51352"/>
    </source>
</evidence>
<feature type="domain" description="Thioredoxin" evidence="2">
    <location>
        <begin position="1"/>
        <end position="106"/>
    </location>
</feature>
<dbReference type="OMA" id="PIFEMFP"/>
<dbReference type="Pfam" id="PF06201">
    <property type="entry name" value="PITH"/>
    <property type="match status" value="1"/>
</dbReference>
<accession>A0A087U4D8</accession>